<proteinExistence type="predicted"/>
<dbReference type="Proteomes" id="UP000266841">
    <property type="component" value="Unassembled WGS sequence"/>
</dbReference>
<dbReference type="EMBL" id="AGNL01048565">
    <property type="protein sequence ID" value="EJK45370.1"/>
    <property type="molecule type" value="Genomic_DNA"/>
</dbReference>
<evidence type="ECO:0000313" key="1">
    <source>
        <dbReference type="EMBL" id="EJK45370.1"/>
    </source>
</evidence>
<protein>
    <submittedName>
        <fullName evidence="1">Uncharacterized protein</fullName>
    </submittedName>
</protein>
<reference evidence="1 2" key="1">
    <citation type="journal article" date="2012" name="Genome Biol.">
        <title>Genome and low-iron response of an oceanic diatom adapted to chronic iron limitation.</title>
        <authorList>
            <person name="Lommer M."/>
            <person name="Specht M."/>
            <person name="Roy A.S."/>
            <person name="Kraemer L."/>
            <person name="Andreson R."/>
            <person name="Gutowska M.A."/>
            <person name="Wolf J."/>
            <person name="Bergner S.V."/>
            <person name="Schilhabel M.B."/>
            <person name="Klostermeier U.C."/>
            <person name="Beiko R.G."/>
            <person name="Rosenstiel P."/>
            <person name="Hippler M."/>
            <person name="Laroche J."/>
        </authorList>
    </citation>
    <scope>NUCLEOTIDE SEQUENCE [LARGE SCALE GENOMIC DNA]</scope>
    <source>
        <strain evidence="1 2">CCMP1005</strain>
    </source>
</reference>
<gene>
    <name evidence="1" type="ORF">THAOC_36014</name>
</gene>
<evidence type="ECO:0000313" key="2">
    <source>
        <dbReference type="Proteomes" id="UP000266841"/>
    </source>
</evidence>
<dbReference type="OMA" id="RECHREI"/>
<accession>K0R0W6</accession>
<organism evidence="1 2">
    <name type="scientific">Thalassiosira oceanica</name>
    <name type="common">Marine diatom</name>
    <dbReference type="NCBI Taxonomy" id="159749"/>
    <lineage>
        <taxon>Eukaryota</taxon>
        <taxon>Sar</taxon>
        <taxon>Stramenopiles</taxon>
        <taxon>Ochrophyta</taxon>
        <taxon>Bacillariophyta</taxon>
        <taxon>Coscinodiscophyceae</taxon>
        <taxon>Thalassiosirophycidae</taxon>
        <taxon>Thalassiosirales</taxon>
        <taxon>Thalassiosiraceae</taxon>
        <taxon>Thalassiosira</taxon>
    </lineage>
</organism>
<dbReference type="AlphaFoldDB" id="K0R0W6"/>
<sequence>MARKKKNKSAAAAAQAAASRGVVGPDYVQVLTSSDKIAGKNVSLILCGESHRDAIDVTRANGGEEKLGWQPMGHFGFVAEILGKCFFDENENVRLKCGTCKRSNKPLPLGKAKEWANNLGEQEIEYIEPGHEMVLFWVPLDDGKKGRAYLAELFIDTFKDDDRSRSHVPRDVVRELETLDDLVLRLRTVKTSKGLKAAAYEKLRQDLKGVGEGRQMFIWADLDSEARDLNHRRILGEEISNEEYDSLIRSRKVNRQQDENLWTFDDWFSEVKKENSPSCHLILEGSILPESVELNNYSGQDYTEAASIVRCLSEDSDCSDVDLHDASFDGMGSYLDFIFRRFLHEDDGGFLHCVDPRDLGCVKSCVCDSLHQRWLDLLHPDEREKLSESDRKDRHFNLCNNPEVAKFRSMRDGGELELLEEEQDSEDESHPGQEEMITIPSFEGFFGQGTDIMYYSPHCKISFATFLNQCVGSYTNWDSFFVELFFGGKIETALSMLDLTERTLPYSHLRSPILQHWDGEGYSWKERNDDECEITMPLFPFKRHLKAKGSPTTWTSQLFSAIMESEDAVLRELATSSKNMILEHIQRQSMDPKRADDEFGGDWFLAYLRECHRDVYDDIDHTDPVELLKKTSAQSITGYAKHKIGNISIPSLEEGFDIINQEMETVSLEKPRLSNQAEVLAKIIIDVYVQRLVDFAALMKVLLIIQESETDDVAIFLYAGTCHTRVVSEFFSKHGFKRKCFAGKQDWEEDTAKVLHLPAELWNLNMLFNK</sequence>
<comment type="caution">
    <text evidence="1">The sequence shown here is derived from an EMBL/GenBank/DDBJ whole genome shotgun (WGS) entry which is preliminary data.</text>
</comment>
<dbReference type="OrthoDB" id="410301at2759"/>
<keyword evidence="2" id="KW-1185">Reference proteome</keyword>
<name>K0R0W6_THAOC</name>